<protein>
    <submittedName>
        <fullName evidence="2">Uncharacterized protein</fullName>
    </submittedName>
</protein>
<keyword evidence="3" id="KW-1185">Reference proteome</keyword>
<accession>A0AAQ3U6I4</accession>
<sequence length="99" mass="10493">MALGPARAAPPPPLHASAALFAVKPAPPPPAPGRILLSPGSGSTVQAQRGSKGPEPGSSSSLLLGFRHGEYWHSHCHQYRRLLGLPIDGYNHLYDLRIT</sequence>
<evidence type="ECO:0000313" key="2">
    <source>
        <dbReference type="EMBL" id="WVZ84185.1"/>
    </source>
</evidence>
<feature type="compositionally biased region" description="Polar residues" evidence="1">
    <location>
        <begin position="40"/>
        <end position="49"/>
    </location>
</feature>
<gene>
    <name evidence="2" type="ORF">U9M48_031241</name>
</gene>
<evidence type="ECO:0000313" key="3">
    <source>
        <dbReference type="Proteomes" id="UP001341281"/>
    </source>
</evidence>
<name>A0AAQ3U6I4_PASNO</name>
<proteinExistence type="predicted"/>
<reference evidence="2 3" key="1">
    <citation type="submission" date="2024-02" db="EMBL/GenBank/DDBJ databases">
        <title>High-quality chromosome-scale genome assembly of Pensacola bahiagrass (Paspalum notatum Flugge var. saurae).</title>
        <authorList>
            <person name="Vega J.M."/>
            <person name="Podio M."/>
            <person name="Orjuela J."/>
            <person name="Siena L.A."/>
            <person name="Pessino S.C."/>
            <person name="Combes M.C."/>
            <person name="Mariac C."/>
            <person name="Albertini E."/>
            <person name="Pupilli F."/>
            <person name="Ortiz J.P.A."/>
            <person name="Leblanc O."/>
        </authorList>
    </citation>
    <scope>NUCLEOTIDE SEQUENCE [LARGE SCALE GENOMIC DNA]</scope>
    <source>
        <strain evidence="2">R1</strain>
        <tissue evidence="2">Leaf</tissue>
    </source>
</reference>
<evidence type="ECO:0000256" key="1">
    <source>
        <dbReference type="SAM" id="MobiDB-lite"/>
    </source>
</evidence>
<dbReference type="AlphaFoldDB" id="A0AAQ3U6I4"/>
<dbReference type="Proteomes" id="UP001341281">
    <property type="component" value="Chromosome 07"/>
</dbReference>
<feature type="region of interest" description="Disordered" evidence="1">
    <location>
        <begin position="25"/>
        <end position="61"/>
    </location>
</feature>
<dbReference type="EMBL" id="CP144751">
    <property type="protein sequence ID" value="WVZ84185.1"/>
    <property type="molecule type" value="Genomic_DNA"/>
</dbReference>
<organism evidence="2 3">
    <name type="scientific">Paspalum notatum var. saurae</name>
    <dbReference type="NCBI Taxonomy" id="547442"/>
    <lineage>
        <taxon>Eukaryota</taxon>
        <taxon>Viridiplantae</taxon>
        <taxon>Streptophyta</taxon>
        <taxon>Embryophyta</taxon>
        <taxon>Tracheophyta</taxon>
        <taxon>Spermatophyta</taxon>
        <taxon>Magnoliopsida</taxon>
        <taxon>Liliopsida</taxon>
        <taxon>Poales</taxon>
        <taxon>Poaceae</taxon>
        <taxon>PACMAD clade</taxon>
        <taxon>Panicoideae</taxon>
        <taxon>Andropogonodae</taxon>
        <taxon>Paspaleae</taxon>
        <taxon>Paspalinae</taxon>
        <taxon>Paspalum</taxon>
    </lineage>
</organism>